<sequence>MRASRLTSVLASLLLIATATPAAAAPGGAYAGLDECPLTSPVMMDPANLQVGCVRSVTNGGSIAIGSNVVEFDSPITVQFGVYWPAGAPVREFPDGSVANVYSTVLAPGGKTLVARPLEVTIPGLINFLPGVTSVFAQVELAGPITEFIPLATGANTPVFVLPIKLKLKNALFGNRCYIGSDASPIRFLPTTGTTSPPAPNGPVTGDPGTLNIVADPNGYQTLGVGFTGATLVDNAYAVPKATGCGLIPGSLDPLINLSFGLPSAAGRNAVTFSGNDTAFAVSPSLEDLNQALAAS</sequence>
<comment type="caution">
    <text evidence="2">The sequence shown here is derived from an EMBL/GenBank/DDBJ whole genome shotgun (WGS) entry which is preliminary data.</text>
</comment>
<keyword evidence="3" id="KW-1185">Reference proteome</keyword>
<evidence type="ECO:0000313" key="3">
    <source>
        <dbReference type="Proteomes" id="UP001595867"/>
    </source>
</evidence>
<feature type="signal peptide" evidence="1">
    <location>
        <begin position="1"/>
        <end position="24"/>
    </location>
</feature>
<dbReference type="RefSeq" id="WP_378071388.1">
    <property type="nucleotide sequence ID" value="NZ_JBHSBL010000024.1"/>
</dbReference>
<feature type="chain" id="PRO_5045888241" description="Secreted protein" evidence="1">
    <location>
        <begin position="25"/>
        <end position="296"/>
    </location>
</feature>
<keyword evidence="1" id="KW-0732">Signal</keyword>
<protein>
    <recommendedName>
        <fullName evidence="4">Secreted protein</fullName>
    </recommendedName>
</protein>
<reference evidence="3" key="1">
    <citation type="journal article" date="2019" name="Int. J. Syst. Evol. Microbiol.">
        <title>The Global Catalogue of Microorganisms (GCM) 10K type strain sequencing project: providing services to taxonomists for standard genome sequencing and annotation.</title>
        <authorList>
            <consortium name="The Broad Institute Genomics Platform"/>
            <consortium name="The Broad Institute Genome Sequencing Center for Infectious Disease"/>
            <person name="Wu L."/>
            <person name="Ma J."/>
        </authorList>
    </citation>
    <scope>NUCLEOTIDE SEQUENCE [LARGE SCALE GENOMIC DNA]</scope>
    <source>
        <strain evidence="3">TBRC 5832</strain>
    </source>
</reference>
<proteinExistence type="predicted"/>
<evidence type="ECO:0000256" key="1">
    <source>
        <dbReference type="SAM" id="SignalP"/>
    </source>
</evidence>
<evidence type="ECO:0000313" key="2">
    <source>
        <dbReference type="EMBL" id="MFC4070511.1"/>
    </source>
</evidence>
<name>A0ABV8J4N9_9ACTN</name>
<evidence type="ECO:0008006" key="4">
    <source>
        <dbReference type="Google" id="ProtNLM"/>
    </source>
</evidence>
<dbReference type="EMBL" id="JBHSBL010000024">
    <property type="protein sequence ID" value="MFC4070511.1"/>
    <property type="molecule type" value="Genomic_DNA"/>
</dbReference>
<organism evidence="2 3">
    <name type="scientific">Actinoplanes subglobosus</name>
    <dbReference type="NCBI Taxonomy" id="1547892"/>
    <lineage>
        <taxon>Bacteria</taxon>
        <taxon>Bacillati</taxon>
        <taxon>Actinomycetota</taxon>
        <taxon>Actinomycetes</taxon>
        <taxon>Micromonosporales</taxon>
        <taxon>Micromonosporaceae</taxon>
        <taxon>Actinoplanes</taxon>
    </lineage>
</organism>
<gene>
    <name evidence="2" type="ORF">ACFO0C_36740</name>
</gene>
<accession>A0ABV8J4N9</accession>
<dbReference type="Proteomes" id="UP001595867">
    <property type="component" value="Unassembled WGS sequence"/>
</dbReference>